<dbReference type="Pfam" id="PF07745">
    <property type="entry name" value="Glyco_hydro_53"/>
    <property type="match status" value="1"/>
</dbReference>
<comment type="similarity">
    <text evidence="1">Belongs to the glycosyl hydrolase 53 family.</text>
</comment>
<reference evidence="4" key="1">
    <citation type="journal article" date="2013" name="Environ. Microbiol.">
        <title>Microbiota from the distal guts of lean and obese adolescents exhibit partial functional redundancy besides clear differences in community structure.</title>
        <authorList>
            <person name="Ferrer M."/>
            <person name="Ruiz A."/>
            <person name="Lanza F."/>
            <person name="Haange S.B."/>
            <person name="Oberbach A."/>
            <person name="Till H."/>
            <person name="Bargiela R."/>
            <person name="Campoy C."/>
            <person name="Segura M.T."/>
            <person name="Richter M."/>
            <person name="von Bergen M."/>
            <person name="Seifert J."/>
            <person name="Suarez A."/>
        </authorList>
    </citation>
    <scope>NUCLEOTIDE SEQUENCE</scope>
</reference>
<evidence type="ECO:0000256" key="1">
    <source>
        <dbReference type="ARBA" id="ARBA00010687"/>
    </source>
</evidence>
<feature type="non-terminal residue" evidence="4">
    <location>
        <position position="185"/>
    </location>
</feature>
<dbReference type="Gene3D" id="3.20.20.80">
    <property type="entry name" value="Glycosidases"/>
    <property type="match status" value="1"/>
</dbReference>
<protein>
    <submittedName>
        <fullName evidence="4">Protein containing Glycosyl hydrolase 53 domain protein</fullName>
        <ecNumber evidence="4">3.2.1.89</ecNumber>
    </submittedName>
</protein>
<dbReference type="InterPro" id="IPR017853">
    <property type="entry name" value="GH"/>
</dbReference>
<name>K1T9U4_9ZZZZ</name>
<dbReference type="GO" id="GO:0015926">
    <property type="term" value="F:glucosidase activity"/>
    <property type="evidence" value="ECO:0007669"/>
    <property type="project" value="InterPro"/>
</dbReference>
<dbReference type="GO" id="GO:0045490">
    <property type="term" value="P:pectin catabolic process"/>
    <property type="evidence" value="ECO:0007669"/>
    <property type="project" value="TreeGrafter"/>
</dbReference>
<keyword evidence="3 4" id="KW-0326">Glycosidase</keyword>
<dbReference type="EMBL" id="AJWY01007752">
    <property type="protein sequence ID" value="EKC63115.1"/>
    <property type="molecule type" value="Genomic_DNA"/>
</dbReference>
<dbReference type="SUPFAM" id="SSF51445">
    <property type="entry name" value="(Trans)glycosidases"/>
    <property type="match status" value="1"/>
</dbReference>
<dbReference type="InterPro" id="IPR011683">
    <property type="entry name" value="Glyco_hydro_53"/>
</dbReference>
<evidence type="ECO:0000256" key="2">
    <source>
        <dbReference type="ARBA" id="ARBA00022801"/>
    </source>
</evidence>
<accession>K1T9U4</accession>
<comment type="caution">
    <text evidence="4">The sequence shown here is derived from an EMBL/GenBank/DDBJ whole genome shotgun (WGS) entry which is preliminary data.</text>
</comment>
<proteinExistence type="inferred from homology"/>
<organism evidence="4">
    <name type="scientific">human gut metagenome</name>
    <dbReference type="NCBI Taxonomy" id="408170"/>
    <lineage>
        <taxon>unclassified sequences</taxon>
        <taxon>metagenomes</taxon>
        <taxon>organismal metagenomes</taxon>
    </lineage>
</organism>
<evidence type="ECO:0000256" key="3">
    <source>
        <dbReference type="ARBA" id="ARBA00023295"/>
    </source>
</evidence>
<keyword evidence="2 4" id="KW-0378">Hydrolase</keyword>
<dbReference type="PANTHER" id="PTHR34983:SF2">
    <property type="entry name" value="ENDO-BETA-1,4-GALACTANASE"/>
    <property type="match status" value="1"/>
</dbReference>
<dbReference type="PANTHER" id="PTHR34983">
    <property type="entry name" value="ARABINOGALACTAN ENDO-BETA-1,4-GALACTANASE A"/>
    <property type="match status" value="1"/>
</dbReference>
<dbReference type="EC" id="3.2.1.89" evidence="4"/>
<sequence length="185" mass="20230">MDVSAVLALENSGVKYYNFDGEEQDVFMTLAQAGVNYIRLRVWNDPYDENGNGYGGGNNDVATAITLGQRATQYGMKVCIDFHYSDFWADPKKQFVPKAWEGMDIEEKSDALYNFTLENLTQILDAGVDVGMVQVGNEINNGMCGETDASNVRKLLASGSKAVRDAATASGKDILVAVHYTTSMI</sequence>
<dbReference type="GO" id="GO:0031218">
    <property type="term" value="F:arabinogalactan endo-1,4-beta-galactosidase activity"/>
    <property type="evidence" value="ECO:0007669"/>
    <property type="project" value="UniProtKB-EC"/>
</dbReference>
<gene>
    <name evidence="4" type="ORF">LEA_11501</name>
</gene>
<evidence type="ECO:0000313" key="4">
    <source>
        <dbReference type="EMBL" id="EKC63115.1"/>
    </source>
</evidence>
<dbReference type="AlphaFoldDB" id="K1T9U4"/>